<feature type="region of interest" description="Disordered" evidence="3">
    <location>
        <begin position="428"/>
        <end position="453"/>
    </location>
</feature>
<evidence type="ECO:0000256" key="1">
    <source>
        <dbReference type="ARBA" id="ARBA00022690"/>
    </source>
</evidence>
<feature type="chain" id="PRO_5012714008" evidence="4">
    <location>
        <begin position="18"/>
        <end position="816"/>
    </location>
</feature>
<organism evidence="6">
    <name type="scientific">Rhipicephalus zambeziensis</name>
    <dbReference type="NCBI Taxonomy" id="60191"/>
    <lineage>
        <taxon>Eukaryota</taxon>
        <taxon>Metazoa</taxon>
        <taxon>Ecdysozoa</taxon>
        <taxon>Arthropoda</taxon>
        <taxon>Chelicerata</taxon>
        <taxon>Arachnida</taxon>
        <taxon>Acari</taxon>
        <taxon>Parasitiformes</taxon>
        <taxon>Ixodida</taxon>
        <taxon>Ixodoidea</taxon>
        <taxon>Ixodidae</taxon>
        <taxon>Rhipicephalinae</taxon>
        <taxon>Rhipicephalus</taxon>
        <taxon>Rhipicephalus</taxon>
    </lineage>
</organism>
<feature type="compositionally biased region" description="Polar residues" evidence="3">
    <location>
        <begin position="587"/>
        <end position="641"/>
    </location>
</feature>
<dbReference type="InterPro" id="IPR002919">
    <property type="entry name" value="TIL_dom"/>
</dbReference>
<reference evidence="6" key="1">
    <citation type="journal article" date="2017" name="Parasit. Vectors">
        <title>Sialotranscriptomics of Rhipicephalus zambeziensis reveals intricate expression profiles of secretory proteins and suggests tight temporal transcriptional regulation during blood-feeding.</title>
        <authorList>
            <person name="de Castro M.H."/>
            <person name="de Klerk D."/>
            <person name="Pienaar R."/>
            <person name="Rees D.J.G."/>
            <person name="Mans B.J."/>
        </authorList>
    </citation>
    <scope>NUCLEOTIDE SEQUENCE</scope>
    <source>
        <tissue evidence="6">Salivary glands</tissue>
    </source>
</reference>
<dbReference type="EMBL" id="GFPF01005262">
    <property type="protein sequence ID" value="MAA16408.1"/>
    <property type="molecule type" value="Transcribed_RNA"/>
</dbReference>
<dbReference type="InterPro" id="IPR051368">
    <property type="entry name" value="SerProtInhib-TIL_Domain"/>
</dbReference>
<proteinExistence type="predicted"/>
<dbReference type="Gene3D" id="2.10.25.10">
    <property type="entry name" value="Laminin"/>
    <property type="match status" value="3"/>
</dbReference>
<feature type="signal peptide" evidence="4">
    <location>
        <begin position="1"/>
        <end position="17"/>
    </location>
</feature>
<evidence type="ECO:0000313" key="6">
    <source>
        <dbReference type="EMBL" id="MAA16408.1"/>
    </source>
</evidence>
<dbReference type="CDD" id="cd19941">
    <property type="entry name" value="TIL"/>
    <property type="match status" value="3"/>
</dbReference>
<dbReference type="SUPFAM" id="SSF57567">
    <property type="entry name" value="Serine protease inhibitors"/>
    <property type="match status" value="2"/>
</dbReference>
<protein>
    <submittedName>
        <fullName evidence="6">TIL domain containing protein</fullName>
    </submittedName>
</protein>
<keyword evidence="1" id="KW-0646">Protease inhibitor</keyword>
<dbReference type="GO" id="GO:0030414">
    <property type="term" value="F:peptidase inhibitor activity"/>
    <property type="evidence" value="ECO:0007669"/>
    <property type="project" value="UniProtKB-KW"/>
</dbReference>
<feature type="domain" description="TIL" evidence="5">
    <location>
        <begin position="88"/>
        <end position="143"/>
    </location>
</feature>
<evidence type="ECO:0000259" key="5">
    <source>
        <dbReference type="Pfam" id="PF01826"/>
    </source>
</evidence>
<feature type="region of interest" description="Disordered" evidence="3">
    <location>
        <begin position="572"/>
        <end position="641"/>
    </location>
</feature>
<name>A0A224YFC3_9ACAR</name>
<dbReference type="Pfam" id="PF01826">
    <property type="entry name" value="TIL"/>
    <property type="match status" value="1"/>
</dbReference>
<dbReference type="InterPro" id="IPR036084">
    <property type="entry name" value="Ser_inhib-like_sf"/>
</dbReference>
<keyword evidence="4" id="KW-0732">Signal</keyword>
<sequence>MHCVSFSLAFTIAVVVSGHFKCTNCSSTGCNEFEVAVAKRPRRDRFCRPVFTPTWEMRRLRHCVCKRGYVRNSWGDCIPLNMCRRCKCRLQKDWNLCATACPAACDMTISASCSKTCVPGCDCPPGWVLDQDNWKKCIKVKRCSPVCPLHSHFEPCVNRCAPKCGVSPAKDCKTTCYRGDCVCDKGFAEIVQYGRKICVRQEQCTWYLRTNLPWALVSTGLTNAGASLAGVANRVQGTMLHPGTITMIPGGTINGTGGVGTIPTSAPSLGGVGVVTGLPSVNTGIGVIEGRLGSRPSVTTGNAVILSTGSATHPVTSLPTSSSTVSTTNRFPISSTGNIGLGVTLRGTLPPTGTVHSTVSSGTGILSPATTVQPGTLRVGEVIPTIVASVPEEYRRLTLGTSGVPLPVPVVSTSSGIGGLSLSTLPKHSSGLAGTPTDVRPPGSATLGGSISTTPGSAIYSPVSTSTLNMPSTLSLPNDRERVASLSDARLRGTSVTTGSMSALPTTQGGTLSPSAPFLSHAVVGGIGSTINLGGGVPTNWGSGNSTARISPMTATGPLSTLISTPGGVLTPSTTNRRGNGFPASATHITSGITRSTPGAPLTITSEIRSSSGTIGPSNTPLTDTFSGTERGANSPNLESSGRYSLGITTAGVPTAGIAITTGPNTLQPAVSLLPGNVAHQGGGVAITSTSTGNVPGHINFATGASTAPISIQGSRLLGLSGARKPLHGAASAGISGVTSAVPYLPGTAGYNNLLFRSHLRSAQTFASILSGNSVLTRFPDFQKLYPEGVDLGEIQPELKKQVEVLLKRGVLRDEN</sequence>
<accession>A0A224YFC3</accession>
<dbReference type="AlphaFoldDB" id="A0A224YFC3"/>
<dbReference type="PANTHER" id="PTHR23259:SF70">
    <property type="entry name" value="ACCESSORY GLAND PROTEIN ACP62F-RELATED"/>
    <property type="match status" value="1"/>
</dbReference>
<evidence type="ECO:0000256" key="3">
    <source>
        <dbReference type="SAM" id="MobiDB-lite"/>
    </source>
</evidence>
<dbReference type="PANTHER" id="PTHR23259">
    <property type="entry name" value="RIDDLE"/>
    <property type="match status" value="1"/>
</dbReference>
<evidence type="ECO:0000256" key="2">
    <source>
        <dbReference type="ARBA" id="ARBA00023157"/>
    </source>
</evidence>
<keyword evidence="2" id="KW-1015">Disulfide bond</keyword>
<evidence type="ECO:0000256" key="4">
    <source>
        <dbReference type="SAM" id="SignalP"/>
    </source>
</evidence>